<accession>A0A6C0EBS9</accession>
<sequence>MNNMNDAIKLENKIKTLVKTLKINTVYNTHVEIFEVDNNNLQNLIKKIDELSFKIINTKNNKNLELINENI</sequence>
<protein>
    <submittedName>
        <fullName evidence="1">Uncharacterized protein</fullName>
    </submittedName>
</protein>
<name>A0A6C0EBS9_9ZZZZ</name>
<dbReference type="EMBL" id="MN739799">
    <property type="protein sequence ID" value="QHT26544.1"/>
    <property type="molecule type" value="Genomic_DNA"/>
</dbReference>
<evidence type="ECO:0000313" key="1">
    <source>
        <dbReference type="EMBL" id="QHT26544.1"/>
    </source>
</evidence>
<reference evidence="1" key="1">
    <citation type="journal article" date="2020" name="Nature">
        <title>Giant virus diversity and host interactions through global metagenomics.</title>
        <authorList>
            <person name="Schulz F."/>
            <person name="Roux S."/>
            <person name="Paez-Espino D."/>
            <person name="Jungbluth S."/>
            <person name="Walsh D.A."/>
            <person name="Denef V.J."/>
            <person name="McMahon K.D."/>
            <person name="Konstantinidis K.T."/>
            <person name="Eloe-Fadrosh E.A."/>
            <person name="Kyrpides N.C."/>
            <person name="Woyke T."/>
        </authorList>
    </citation>
    <scope>NUCLEOTIDE SEQUENCE</scope>
    <source>
        <strain evidence="1">GVMAG-M-3300023179-2</strain>
    </source>
</reference>
<dbReference type="AlphaFoldDB" id="A0A6C0EBS9"/>
<proteinExistence type="predicted"/>
<organism evidence="1">
    <name type="scientific">viral metagenome</name>
    <dbReference type="NCBI Taxonomy" id="1070528"/>
    <lineage>
        <taxon>unclassified sequences</taxon>
        <taxon>metagenomes</taxon>
        <taxon>organismal metagenomes</taxon>
    </lineage>
</organism>